<feature type="region of interest" description="Disordered" evidence="1">
    <location>
        <begin position="88"/>
        <end position="141"/>
    </location>
</feature>
<dbReference type="GeneID" id="14883729"/>
<dbReference type="OMA" id="KERINQH"/>
<dbReference type="EMBL" id="KB207112">
    <property type="protein sequence ID" value="ELP84733.1"/>
    <property type="molecule type" value="Genomic_DNA"/>
</dbReference>
<gene>
    <name evidence="2" type="ORF">EIN_174080</name>
</gene>
<dbReference type="VEuPathDB" id="AmoebaDB:EIN_174080"/>
<accession>A0A0A1U1F1</accession>
<dbReference type="KEGG" id="eiv:EIN_174080"/>
<proteinExistence type="predicted"/>
<reference evidence="2 3" key="1">
    <citation type="submission" date="2012-10" db="EMBL/GenBank/DDBJ databases">
        <authorList>
            <person name="Zafar N."/>
            <person name="Inman J."/>
            <person name="Hall N."/>
            <person name="Lorenzi H."/>
            <person name="Caler E."/>
        </authorList>
    </citation>
    <scope>NUCLEOTIDE SEQUENCE [LARGE SCALE GENOMIC DNA]</scope>
    <source>
        <strain evidence="2 3">IP1</strain>
    </source>
</reference>
<evidence type="ECO:0000313" key="2">
    <source>
        <dbReference type="EMBL" id="ELP84733.1"/>
    </source>
</evidence>
<protein>
    <submittedName>
        <fullName evidence="2">Uncharacterized protein</fullName>
    </submittedName>
</protein>
<dbReference type="AlphaFoldDB" id="A0A0A1U1F1"/>
<dbReference type="Proteomes" id="UP000014680">
    <property type="component" value="Unassembled WGS sequence"/>
</dbReference>
<sequence>MSDSDSISLSLDENDAFYKKKTIAKITAPSDVLHDVINSDDEKDNTNDISNKLITDKTIASREDEYHSRWRKRNVSPVKEIKSYKERINQHFKELEKDKEEKERKRQRDDRDSSYRKDRSDRDHHRSRSSSREHRRHSPHH</sequence>
<feature type="compositionally biased region" description="Basic residues" evidence="1">
    <location>
        <begin position="125"/>
        <end position="141"/>
    </location>
</feature>
<keyword evidence="3" id="KW-1185">Reference proteome</keyword>
<dbReference type="OrthoDB" id="30409at2759"/>
<feature type="compositionally biased region" description="Basic and acidic residues" evidence="1">
    <location>
        <begin position="88"/>
        <end position="124"/>
    </location>
</feature>
<name>A0A0A1U1F1_ENTIV</name>
<organism evidence="2 3">
    <name type="scientific">Entamoeba invadens IP1</name>
    <dbReference type="NCBI Taxonomy" id="370355"/>
    <lineage>
        <taxon>Eukaryota</taxon>
        <taxon>Amoebozoa</taxon>
        <taxon>Evosea</taxon>
        <taxon>Archamoebae</taxon>
        <taxon>Mastigamoebida</taxon>
        <taxon>Entamoebidae</taxon>
        <taxon>Entamoeba</taxon>
    </lineage>
</organism>
<evidence type="ECO:0000256" key="1">
    <source>
        <dbReference type="SAM" id="MobiDB-lite"/>
    </source>
</evidence>
<evidence type="ECO:0000313" key="3">
    <source>
        <dbReference type="Proteomes" id="UP000014680"/>
    </source>
</evidence>
<dbReference type="RefSeq" id="XP_004184079.1">
    <property type="nucleotide sequence ID" value="XM_004184031.1"/>
</dbReference>